<name>A0A895Y8J0_9ACTN</name>
<dbReference type="Pfam" id="PF01966">
    <property type="entry name" value="HD"/>
    <property type="match status" value="1"/>
</dbReference>
<sequence>MRWPSWRVRAWSKRCTGGAGSSDSASDRASTSLNGVHDVAWARELARELLEEPLPRRWRHSIGVAAKAESVSSVVGQDADVLVCSAWLHDIGYSPDLAVTGFHPLDGARYLRDVVGAGELLCRLVAHHSCACIEAGNRGLGEELAAEFAPVEGILTDALTFADMTTSPDGAPVEVDTRLAEIFARYGDGHLVAESMKEARPRIEQAERAVRAALAG</sequence>
<evidence type="ECO:0000313" key="3">
    <source>
        <dbReference type="Proteomes" id="UP000662857"/>
    </source>
</evidence>
<dbReference type="KEGG" id="nhy:JQS43_21240"/>
<feature type="domain" description="HD" evidence="1">
    <location>
        <begin position="57"/>
        <end position="138"/>
    </location>
</feature>
<dbReference type="EMBL" id="CP070499">
    <property type="protein sequence ID" value="QSB14037.1"/>
    <property type="molecule type" value="Genomic_DNA"/>
</dbReference>
<dbReference type="InterPro" id="IPR003607">
    <property type="entry name" value="HD/PDEase_dom"/>
</dbReference>
<keyword evidence="3" id="KW-1185">Reference proteome</keyword>
<dbReference type="CDD" id="cd00077">
    <property type="entry name" value="HDc"/>
    <property type="match status" value="1"/>
</dbReference>
<dbReference type="InterPro" id="IPR006674">
    <property type="entry name" value="HD_domain"/>
</dbReference>
<evidence type="ECO:0000259" key="1">
    <source>
        <dbReference type="Pfam" id="PF01966"/>
    </source>
</evidence>
<organism evidence="2 3">
    <name type="scientific">Natronosporangium hydrolyticum</name>
    <dbReference type="NCBI Taxonomy" id="2811111"/>
    <lineage>
        <taxon>Bacteria</taxon>
        <taxon>Bacillati</taxon>
        <taxon>Actinomycetota</taxon>
        <taxon>Actinomycetes</taxon>
        <taxon>Micromonosporales</taxon>
        <taxon>Micromonosporaceae</taxon>
        <taxon>Natronosporangium</taxon>
    </lineage>
</organism>
<reference evidence="2" key="1">
    <citation type="submission" date="2021-02" db="EMBL/GenBank/DDBJ databases">
        <title>Natrosporangium hydrolyticum gen. nov., sp. nov, a haloalkaliphilic actinobacterium from a soda solonchak soil.</title>
        <authorList>
            <person name="Sorokin D.Y."/>
            <person name="Khijniak T.V."/>
            <person name="Zakharycheva A.P."/>
            <person name="Boueva O.V."/>
            <person name="Ariskina E.V."/>
            <person name="Hahnke R.L."/>
            <person name="Bunk B."/>
            <person name="Sproer C."/>
            <person name="Schumann P."/>
            <person name="Evtushenko L.I."/>
            <person name="Kublanov I.V."/>
        </authorList>
    </citation>
    <scope>NUCLEOTIDE SEQUENCE</scope>
    <source>
        <strain evidence="2">DSM 106523</strain>
    </source>
</reference>
<dbReference type="Proteomes" id="UP000662857">
    <property type="component" value="Chromosome"/>
</dbReference>
<gene>
    <name evidence="2" type="ORF">JQS43_21240</name>
</gene>
<proteinExistence type="predicted"/>
<accession>A0A895Y8J0</accession>
<dbReference type="SUPFAM" id="SSF109604">
    <property type="entry name" value="HD-domain/PDEase-like"/>
    <property type="match status" value="1"/>
</dbReference>
<evidence type="ECO:0000313" key="2">
    <source>
        <dbReference type="EMBL" id="QSB14037.1"/>
    </source>
</evidence>
<dbReference type="AlphaFoldDB" id="A0A895Y8J0"/>
<dbReference type="Gene3D" id="1.10.3210.10">
    <property type="entry name" value="Hypothetical protein af1432"/>
    <property type="match status" value="1"/>
</dbReference>
<protein>
    <submittedName>
        <fullName evidence="2">HD domain-containing protein</fullName>
    </submittedName>
</protein>